<gene>
    <name evidence="3" type="ORF">BDW02DRAFT_508177</name>
</gene>
<dbReference type="OrthoDB" id="3751678at2759"/>
<dbReference type="EMBL" id="ML975406">
    <property type="protein sequence ID" value="KAF1830187.1"/>
    <property type="molecule type" value="Genomic_DNA"/>
</dbReference>
<protein>
    <submittedName>
        <fullName evidence="3">Uncharacterized protein</fullName>
    </submittedName>
</protein>
<evidence type="ECO:0000313" key="4">
    <source>
        <dbReference type="Proteomes" id="UP000800040"/>
    </source>
</evidence>
<feature type="transmembrane region" description="Helical" evidence="2">
    <location>
        <begin position="6"/>
        <end position="23"/>
    </location>
</feature>
<keyword evidence="2" id="KW-1133">Transmembrane helix</keyword>
<name>A0A6A5K5Y4_9PLEO</name>
<keyword evidence="2" id="KW-0472">Membrane</keyword>
<keyword evidence="4" id="KW-1185">Reference proteome</keyword>
<dbReference type="Proteomes" id="UP000800040">
    <property type="component" value="Unassembled WGS sequence"/>
</dbReference>
<evidence type="ECO:0000256" key="2">
    <source>
        <dbReference type="SAM" id="Phobius"/>
    </source>
</evidence>
<feature type="region of interest" description="Disordered" evidence="1">
    <location>
        <begin position="28"/>
        <end position="74"/>
    </location>
</feature>
<proteinExistence type="predicted"/>
<evidence type="ECO:0000313" key="3">
    <source>
        <dbReference type="EMBL" id="KAF1830187.1"/>
    </source>
</evidence>
<reference evidence="3" key="1">
    <citation type="submission" date="2020-01" db="EMBL/GenBank/DDBJ databases">
        <authorList>
            <consortium name="DOE Joint Genome Institute"/>
            <person name="Haridas S."/>
            <person name="Albert R."/>
            <person name="Binder M."/>
            <person name="Bloem J."/>
            <person name="Labutti K."/>
            <person name="Salamov A."/>
            <person name="Andreopoulos B."/>
            <person name="Baker S.E."/>
            <person name="Barry K."/>
            <person name="Bills G."/>
            <person name="Bluhm B.H."/>
            <person name="Cannon C."/>
            <person name="Castanera R."/>
            <person name="Culley D.E."/>
            <person name="Daum C."/>
            <person name="Ezra D."/>
            <person name="Gonzalez J.B."/>
            <person name="Henrissat B."/>
            <person name="Kuo A."/>
            <person name="Liang C."/>
            <person name="Lipzen A."/>
            <person name="Lutzoni F."/>
            <person name="Magnuson J."/>
            <person name="Mondo S."/>
            <person name="Nolan M."/>
            <person name="Ohm R."/>
            <person name="Pangilinan J."/>
            <person name="Park H.-J."/>
            <person name="Ramirez L."/>
            <person name="Alfaro M."/>
            <person name="Sun H."/>
            <person name="Tritt A."/>
            <person name="Yoshinaga Y."/>
            <person name="Zwiers L.-H."/>
            <person name="Turgeon B.G."/>
            <person name="Goodwin S.B."/>
            <person name="Spatafora J.W."/>
            <person name="Crous P.W."/>
            <person name="Grigoriev I.V."/>
        </authorList>
    </citation>
    <scope>NUCLEOTIDE SEQUENCE</scope>
    <source>
        <strain evidence="3">P77</strain>
    </source>
</reference>
<sequence length="74" mass="8322">MRHPAAPTIIAVLLGFLAFMVLWSRVRGDGHHEGNPHPDEVPPRSKIRNQQEEQKEEQEQEGASNEAKEAGQQL</sequence>
<evidence type="ECO:0000256" key="1">
    <source>
        <dbReference type="SAM" id="MobiDB-lite"/>
    </source>
</evidence>
<dbReference type="AlphaFoldDB" id="A0A6A5K5Y4"/>
<keyword evidence="2" id="KW-0812">Transmembrane</keyword>
<feature type="compositionally biased region" description="Basic and acidic residues" evidence="1">
    <location>
        <begin position="28"/>
        <end position="53"/>
    </location>
</feature>
<organism evidence="3 4">
    <name type="scientific">Decorospora gaudefroyi</name>
    <dbReference type="NCBI Taxonomy" id="184978"/>
    <lineage>
        <taxon>Eukaryota</taxon>
        <taxon>Fungi</taxon>
        <taxon>Dikarya</taxon>
        <taxon>Ascomycota</taxon>
        <taxon>Pezizomycotina</taxon>
        <taxon>Dothideomycetes</taxon>
        <taxon>Pleosporomycetidae</taxon>
        <taxon>Pleosporales</taxon>
        <taxon>Pleosporineae</taxon>
        <taxon>Pleosporaceae</taxon>
        <taxon>Decorospora</taxon>
    </lineage>
</organism>
<accession>A0A6A5K5Y4</accession>